<name>A0ABW7FAG2_9BURK</name>
<dbReference type="Proteomes" id="UP001606210">
    <property type="component" value="Unassembled WGS sequence"/>
</dbReference>
<dbReference type="SMART" id="SM00487">
    <property type="entry name" value="DEXDc"/>
    <property type="match status" value="1"/>
</dbReference>
<keyword evidence="3" id="KW-1185">Reference proteome</keyword>
<evidence type="ECO:0000313" key="3">
    <source>
        <dbReference type="Proteomes" id="UP001606210"/>
    </source>
</evidence>
<evidence type="ECO:0000259" key="1">
    <source>
        <dbReference type="SMART" id="SM00487"/>
    </source>
</evidence>
<dbReference type="InterPro" id="IPR014001">
    <property type="entry name" value="Helicase_ATP-bd"/>
</dbReference>
<reference evidence="2 3" key="1">
    <citation type="submission" date="2024-08" db="EMBL/GenBank/DDBJ databases">
        <authorList>
            <person name="Lu H."/>
        </authorList>
    </citation>
    <scope>NUCLEOTIDE SEQUENCE [LARGE SCALE GENOMIC DNA]</scope>
    <source>
        <strain evidence="2 3">LYH14W</strain>
    </source>
</reference>
<dbReference type="EMBL" id="JBIGHV010000013">
    <property type="protein sequence ID" value="MFG6433559.1"/>
    <property type="molecule type" value="Genomic_DNA"/>
</dbReference>
<sequence length="997" mass="109435">MTSAGRALLDPNLLEFQRRTIDYAHQRMFVEGQRRFLVADEVGLGKTKVAQGVIALATAGKPRNVLYLASSSHIVGQNLRKLATGAVVPAAQGSLSLLAMRVHGHVVQGELIGLTPIKDLRGDHFGSAHERALLYRLLWRKHRALMAQPRVRKMFQGRAKDVTFDGHFKTAIPPSLYDDFERHLPENIVQALSDRTYREKHRRLIVGGLRAALARCALEKLDPAIVVVDEIQRFSSDLMAGVPTPQVAYMLERPLLVLSATPYQADAPSGEPEPHKGFMDLVGFLNHGVSGRAARVRAALKEMEQSLQDEKVSRERVAAAAGKLEKLLRLFMARTERPHDAHVERVVVNAALDKNDLAALRQAIALLKAASPSTKDRRHRFAEFFELWKSTPYLLSALGDKYAAGRDIRELLKKGPRRLRAPSALTVGQLERNSSLGDIGHPRLRALIGAMGRDAQDHRLWLAPTVPYICDPDRIPGVGPSKTLVFTSWSAAPPAIATALNLHAELRPSGKKKDLKFSRISKRTGVEETVRSTYVLAAPLWRFAGHSDPFVAMRGAGHPLDTAEMVARVRRQLLDAKLLKVSPAAKGAKSVETAVALNAGADYPPPSGRARSTLQAASDLMAAVGRQDSASVTPGVASELAMMAAAAPGTCAYRALRRAVPGLGRKPARGAWLSAALRIGSSIVRLFQRPAAVAIVEASFGRSKADYWQKVLRFCLVNDLQSVLDEYLFLLARDSSEKNPSKVAMSLAESVEVALSTAGGLHVVRPRPSSKEQPASRSSYGVAMFARSLGEHDSFPDEDAKPTRAMSGAGPHGSPLLAAFNSPFPPFVLTTTSTGQEGLDMHRYCRRLAHWNLPVSPLALEQREGRIDRYLSLGVRTNIAKLELPVWKDGSQVRLGREGPWHLLLGEAGRRKDAHASMLAPYWHFGAGQPIKALAINVPFSREETTWERLQEEASWYRLVLGQPDPRRLLERLANGDIENQRQIAGLRLDLAPRPKR</sequence>
<dbReference type="InterPro" id="IPR027417">
    <property type="entry name" value="P-loop_NTPase"/>
</dbReference>
<dbReference type="RefSeq" id="WP_394484393.1">
    <property type="nucleotide sequence ID" value="NZ_JBIGHV010000013.1"/>
</dbReference>
<evidence type="ECO:0000313" key="2">
    <source>
        <dbReference type="EMBL" id="MFG6433559.1"/>
    </source>
</evidence>
<dbReference type="SUPFAM" id="SSF52540">
    <property type="entry name" value="P-loop containing nucleoside triphosphate hydrolases"/>
    <property type="match status" value="3"/>
</dbReference>
<organism evidence="2 3">
    <name type="scientific">Pelomonas parva</name>
    <dbReference type="NCBI Taxonomy" id="3299032"/>
    <lineage>
        <taxon>Bacteria</taxon>
        <taxon>Pseudomonadati</taxon>
        <taxon>Pseudomonadota</taxon>
        <taxon>Betaproteobacteria</taxon>
        <taxon>Burkholderiales</taxon>
        <taxon>Sphaerotilaceae</taxon>
        <taxon>Roseateles</taxon>
    </lineage>
</organism>
<comment type="caution">
    <text evidence="2">The sequence shown here is derived from an EMBL/GenBank/DDBJ whole genome shotgun (WGS) entry which is preliminary data.</text>
</comment>
<proteinExistence type="predicted"/>
<dbReference type="Gene3D" id="3.40.50.300">
    <property type="entry name" value="P-loop containing nucleotide triphosphate hydrolases"/>
    <property type="match status" value="2"/>
</dbReference>
<protein>
    <recommendedName>
        <fullName evidence="1">Helicase ATP-binding domain-containing protein</fullName>
    </recommendedName>
</protein>
<gene>
    <name evidence="2" type="ORF">ACG00Y_26870</name>
</gene>
<accession>A0ABW7FAG2</accession>
<feature type="domain" description="Helicase ATP-binding" evidence="1">
    <location>
        <begin position="9"/>
        <end position="306"/>
    </location>
</feature>